<proteinExistence type="inferred from homology"/>
<dbReference type="Gene3D" id="2.60.40.2310">
    <property type="match status" value="1"/>
</dbReference>
<dbReference type="AlphaFoldDB" id="A0AAW0KXY7"/>
<organism evidence="6 7">
    <name type="scientific">Quercus suber</name>
    <name type="common">Cork oak</name>
    <dbReference type="NCBI Taxonomy" id="58331"/>
    <lineage>
        <taxon>Eukaryota</taxon>
        <taxon>Viridiplantae</taxon>
        <taxon>Streptophyta</taxon>
        <taxon>Embryophyta</taxon>
        <taxon>Tracheophyta</taxon>
        <taxon>Spermatophyta</taxon>
        <taxon>Magnoliopsida</taxon>
        <taxon>eudicotyledons</taxon>
        <taxon>Gunneridae</taxon>
        <taxon>Pentapetalae</taxon>
        <taxon>rosids</taxon>
        <taxon>fabids</taxon>
        <taxon>Fagales</taxon>
        <taxon>Fagaceae</taxon>
        <taxon>Quercus</taxon>
    </lineage>
</organism>
<dbReference type="SUPFAM" id="SSF52743">
    <property type="entry name" value="Subtilisin-like"/>
    <property type="match status" value="1"/>
</dbReference>
<gene>
    <name evidence="6" type="primary">CUCM1_0</name>
    <name evidence="6" type="ORF">CFP56_013331</name>
</gene>
<dbReference type="Gene3D" id="3.40.50.200">
    <property type="entry name" value="Peptidase S8/S53 domain"/>
    <property type="match status" value="2"/>
</dbReference>
<keyword evidence="7" id="KW-1185">Reference proteome</keyword>
<dbReference type="GO" id="GO:0005576">
    <property type="term" value="C:extracellular region"/>
    <property type="evidence" value="ECO:0007669"/>
    <property type="project" value="UniProtKB-SubCell"/>
</dbReference>
<dbReference type="Pfam" id="PF05922">
    <property type="entry name" value="Inhibitor_I9"/>
    <property type="match status" value="1"/>
</dbReference>
<reference evidence="6 7" key="1">
    <citation type="journal article" date="2018" name="Sci. Data">
        <title>The draft genome sequence of cork oak.</title>
        <authorList>
            <person name="Ramos A.M."/>
            <person name="Usie A."/>
            <person name="Barbosa P."/>
            <person name="Barros P.M."/>
            <person name="Capote T."/>
            <person name="Chaves I."/>
            <person name="Simoes F."/>
            <person name="Abreu I."/>
            <person name="Carrasquinho I."/>
            <person name="Faro C."/>
            <person name="Guimaraes J.B."/>
            <person name="Mendonca D."/>
            <person name="Nobrega F."/>
            <person name="Rodrigues L."/>
            <person name="Saibo N.J.M."/>
            <person name="Varela M.C."/>
            <person name="Egas C."/>
            <person name="Matos J."/>
            <person name="Miguel C.M."/>
            <person name="Oliveira M.M."/>
            <person name="Ricardo C.P."/>
            <person name="Goncalves S."/>
        </authorList>
    </citation>
    <scope>NUCLEOTIDE SEQUENCE [LARGE SCALE GENOMIC DNA]</scope>
    <source>
        <strain evidence="7">cv. HL8</strain>
    </source>
</reference>
<dbReference type="InterPro" id="IPR010259">
    <property type="entry name" value="S8pro/Inhibitor_I9"/>
</dbReference>
<dbReference type="GO" id="GO:0004252">
    <property type="term" value="F:serine-type endopeptidase activity"/>
    <property type="evidence" value="ECO:0007669"/>
    <property type="project" value="InterPro"/>
</dbReference>
<evidence type="ECO:0000256" key="2">
    <source>
        <dbReference type="ARBA" id="ARBA00011073"/>
    </source>
</evidence>
<comment type="similarity">
    <text evidence="2">Belongs to the peptidase S8 family.</text>
</comment>
<evidence type="ECO:0000259" key="5">
    <source>
        <dbReference type="Pfam" id="PF17766"/>
    </source>
</evidence>
<dbReference type="EMBL" id="PKMF04000214">
    <property type="protein sequence ID" value="KAK7842871.1"/>
    <property type="molecule type" value="Genomic_DNA"/>
</dbReference>
<dbReference type="GO" id="GO:0006508">
    <property type="term" value="P:proteolysis"/>
    <property type="evidence" value="ECO:0007669"/>
    <property type="project" value="InterPro"/>
</dbReference>
<dbReference type="Proteomes" id="UP000237347">
    <property type="component" value="Unassembled WGS sequence"/>
</dbReference>
<keyword evidence="3" id="KW-0732">Signal</keyword>
<evidence type="ECO:0000259" key="4">
    <source>
        <dbReference type="Pfam" id="PF05922"/>
    </source>
</evidence>
<dbReference type="InterPro" id="IPR041469">
    <property type="entry name" value="Subtilisin-like_FN3"/>
</dbReference>
<dbReference type="InterPro" id="IPR036852">
    <property type="entry name" value="Peptidase_S8/S53_dom_sf"/>
</dbReference>
<feature type="domain" description="Inhibitor I9" evidence="4">
    <location>
        <begin position="21"/>
        <end position="60"/>
    </location>
</feature>
<dbReference type="Pfam" id="PF17766">
    <property type="entry name" value="fn3_6"/>
    <property type="match status" value="1"/>
</dbReference>
<name>A0AAW0KXY7_QUESU</name>
<dbReference type="InterPro" id="IPR045051">
    <property type="entry name" value="SBT"/>
</dbReference>
<evidence type="ECO:0000256" key="1">
    <source>
        <dbReference type="ARBA" id="ARBA00004613"/>
    </source>
</evidence>
<comment type="caution">
    <text evidence="6">The sequence shown here is derived from an EMBL/GenBank/DDBJ whole genome shotgun (WGS) entry which is preliminary data.</text>
</comment>
<evidence type="ECO:0000313" key="7">
    <source>
        <dbReference type="Proteomes" id="UP000237347"/>
    </source>
</evidence>
<feature type="domain" description="Subtilisin-like protease fibronectin type-III" evidence="5">
    <location>
        <begin position="321"/>
        <end position="367"/>
    </location>
</feature>
<protein>
    <submittedName>
        <fullName evidence="6">Cucumisin</fullName>
    </submittedName>
</protein>
<sequence length="371" mass="40898">MKQRLKWVKVNFHHWCRIVNSRYTKSFNGFVAKLTKEEAQILEGMEGIVSVFPNEKKKLHTTRDSEGHGTHTASTVARNLVSGASLFGLGLGTAQGVPSTRTAVYKICWSDGYYDADILTAFDDAISDGVDIGLLVAGAIGTIMQDARFTDVGFSFPLPTSLLSLKNGSEVKDYRNSSRVTFATIQKSIEKNDELAPYVVSFSSKGPNPITRDIFKPDLTAPGVDILVVWSETSIVTGIEGDTRIVPYNIVSRTSMKLRRNRGFGKRRRTEPGQIVRHATSRLEVSPTTRDSKNNVKLSPAYSMGVDKNTMLSLLMGQDCDKFGSPVSTYKAIVYAPTGLKTEVTPNVLSFESLGQKKFFYVRVIAKMDGL</sequence>
<accession>A0AAW0KXY7</accession>
<evidence type="ECO:0000313" key="6">
    <source>
        <dbReference type="EMBL" id="KAK7842871.1"/>
    </source>
</evidence>
<dbReference type="PANTHER" id="PTHR10795">
    <property type="entry name" value="PROPROTEIN CONVERTASE SUBTILISIN/KEXIN"/>
    <property type="match status" value="1"/>
</dbReference>
<evidence type="ECO:0000256" key="3">
    <source>
        <dbReference type="ARBA" id="ARBA00022729"/>
    </source>
</evidence>
<comment type="subcellular location">
    <subcellularLocation>
        <location evidence="1">Secreted</location>
    </subcellularLocation>
</comment>